<name>A0AAV5IT73_9ROSI</name>
<gene>
    <name evidence="1" type="ORF">SLEP1_g17104</name>
</gene>
<protein>
    <submittedName>
        <fullName evidence="1">Uncharacterized protein</fullName>
    </submittedName>
</protein>
<sequence>MEATKVLGPKTKPIKIDDDAKQDGLLTGQATTTFFGHFVLQSRKGRRGGMGCRTEGKATTTWPTVKPKQNLLVTRFKDTDRFAVDVGKDLGW</sequence>
<reference evidence="1 2" key="1">
    <citation type="journal article" date="2021" name="Commun. Biol.">
        <title>The genome of Shorea leprosula (Dipterocarpaceae) highlights the ecological relevance of drought in aseasonal tropical rainforests.</title>
        <authorList>
            <person name="Ng K.K.S."/>
            <person name="Kobayashi M.J."/>
            <person name="Fawcett J.A."/>
            <person name="Hatakeyama M."/>
            <person name="Paape T."/>
            <person name="Ng C.H."/>
            <person name="Ang C.C."/>
            <person name="Tnah L.H."/>
            <person name="Lee C.T."/>
            <person name="Nishiyama T."/>
            <person name="Sese J."/>
            <person name="O'Brien M.J."/>
            <person name="Copetti D."/>
            <person name="Mohd Noor M.I."/>
            <person name="Ong R.C."/>
            <person name="Putra M."/>
            <person name="Sireger I.Z."/>
            <person name="Indrioko S."/>
            <person name="Kosugi Y."/>
            <person name="Izuno A."/>
            <person name="Isagi Y."/>
            <person name="Lee S.L."/>
            <person name="Shimizu K.K."/>
        </authorList>
    </citation>
    <scope>NUCLEOTIDE SEQUENCE [LARGE SCALE GENOMIC DNA]</scope>
    <source>
        <strain evidence="1">214</strain>
    </source>
</reference>
<keyword evidence="2" id="KW-1185">Reference proteome</keyword>
<organism evidence="1 2">
    <name type="scientific">Rubroshorea leprosula</name>
    <dbReference type="NCBI Taxonomy" id="152421"/>
    <lineage>
        <taxon>Eukaryota</taxon>
        <taxon>Viridiplantae</taxon>
        <taxon>Streptophyta</taxon>
        <taxon>Embryophyta</taxon>
        <taxon>Tracheophyta</taxon>
        <taxon>Spermatophyta</taxon>
        <taxon>Magnoliopsida</taxon>
        <taxon>eudicotyledons</taxon>
        <taxon>Gunneridae</taxon>
        <taxon>Pentapetalae</taxon>
        <taxon>rosids</taxon>
        <taxon>malvids</taxon>
        <taxon>Malvales</taxon>
        <taxon>Dipterocarpaceae</taxon>
        <taxon>Rubroshorea</taxon>
    </lineage>
</organism>
<comment type="caution">
    <text evidence="1">The sequence shown here is derived from an EMBL/GenBank/DDBJ whole genome shotgun (WGS) entry which is preliminary data.</text>
</comment>
<dbReference type="AlphaFoldDB" id="A0AAV5IT73"/>
<evidence type="ECO:0000313" key="2">
    <source>
        <dbReference type="Proteomes" id="UP001054252"/>
    </source>
</evidence>
<dbReference type="Proteomes" id="UP001054252">
    <property type="component" value="Unassembled WGS sequence"/>
</dbReference>
<accession>A0AAV5IT73</accession>
<proteinExistence type="predicted"/>
<evidence type="ECO:0000313" key="1">
    <source>
        <dbReference type="EMBL" id="GKV05057.1"/>
    </source>
</evidence>
<dbReference type="EMBL" id="BPVZ01000022">
    <property type="protein sequence ID" value="GKV05057.1"/>
    <property type="molecule type" value="Genomic_DNA"/>
</dbReference>